<keyword evidence="1" id="KW-0732">Signal</keyword>
<accession>A0A5C5Z553</accession>
<dbReference type="OrthoDB" id="212350at2"/>
<feature type="signal peptide" evidence="1">
    <location>
        <begin position="1"/>
        <end position="21"/>
    </location>
</feature>
<proteinExistence type="predicted"/>
<organism evidence="2 3">
    <name type="scientific">Novipirellula herctigrandis</name>
    <dbReference type="NCBI Taxonomy" id="2527986"/>
    <lineage>
        <taxon>Bacteria</taxon>
        <taxon>Pseudomonadati</taxon>
        <taxon>Planctomycetota</taxon>
        <taxon>Planctomycetia</taxon>
        <taxon>Pirellulales</taxon>
        <taxon>Pirellulaceae</taxon>
        <taxon>Novipirellula</taxon>
    </lineage>
</organism>
<protein>
    <recommendedName>
        <fullName evidence="4">Carbohydrate binding domain protein</fullName>
    </recommendedName>
</protein>
<evidence type="ECO:0008006" key="4">
    <source>
        <dbReference type="Google" id="ProtNLM"/>
    </source>
</evidence>
<gene>
    <name evidence="2" type="ORF">CA13_39820</name>
</gene>
<reference evidence="2 3" key="1">
    <citation type="submission" date="2019-02" db="EMBL/GenBank/DDBJ databases">
        <title>Deep-cultivation of Planctomycetes and their phenomic and genomic characterization uncovers novel biology.</title>
        <authorList>
            <person name="Wiegand S."/>
            <person name="Jogler M."/>
            <person name="Boedeker C."/>
            <person name="Pinto D."/>
            <person name="Vollmers J."/>
            <person name="Rivas-Marin E."/>
            <person name="Kohn T."/>
            <person name="Peeters S.H."/>
            <person name="Heuer A."/>
            <person name="Rast P."/>
            <person name="Oberbeckmann S."/>
            <person name="Bunk B."/>
            <person name="Jeske O."/>
            <person name="Meyerdierks A."/>
            <person name="Storesund J.E."/>
            <person name="Kallscheuer N."/>
            <person name="Luecker S."/>
            <person name="Lage O.M."/>
            <person name="Pohl T."/>
            <person name="Merkel B.J."/>
            <person name="Hornburger P."/>
            <person name="Mueller R.-W."/>
            <person name="Bruemmer F."/>
            <person name="Labrenz M."/>
            <person name="Spormann A.M."/>
            <person name="Op Den Camp H."/>
            <person name="Overmann J."/>
            <person name="Amann R."/>
            <person name="Jetten M.S.M."/>
            <person name="Mascher T."/>
            <person name="Medema M.H."/>
            <person name="Devos D.P."/>
            <person name="Kaster A.-K."/>
            <person name="Ovreas L."/>
            <person name="Rohde M."/>
            <person name="Galperin M.Y."/>
            <person name="Jogler C."/>
        </authorList>
    </citation>
    <scope>NUCLEOTIDE SEQUENCE [LARGE SCALE GENOMIC DNA]</scope>
    <source>
        <strain evidence="2 3">CA13</strain>
    </source>
</reference>
<feature type="chain" id="PRO_5022664225" description="Carbohydrate binding domain protein" evidence="1">
    <location>
        <begin position="22"/>
        <end position="575"/>
    </location>
</feature>
<dbReference type="AlphaFoldDB" id="A0A5C5Z553"/>
<dbReference type="Proteomes" id="UP000315010">
    <property type="component" value="Unassembled WGS sequence"/>
</dbReference>
<comment type="caution">
    <text evidence="2">The sequence shown here is derived from an EMBL/GenBank/DDBJ whole genome shotgun (WGS) entry which is preliminary data.</text>
</comment>
<evidence type="ECO:0000313" key="2">
    <source>
        <dbReference type="EMBL" id="TWT82519.1"/>
    </source>
</evidence>
<sequence length="575" mass="64317" precursor="true">MSIRSLISVFLCLLHCLAVGAQVPLAQNDRARIITTGWNAPTAQQFARDYRQFAKLPFSGSVVVVRAEGSPVDPLSKAHSVEAWDNVSFSSTEIALDSLSAGQGAGSYLILKANPGDTDWFDDQAWQRVVDRWRIAARLAKRGKLRGLLFDPEPYKKPFKQFEYNAQANAAEHAFGDYAVMAQKRGHEVMTAIAEEYPEMELASYFWMSYLVNHHGYRGPSPINGNDLRREDYDWCLAGHAYGLLPSFLTGLLEASPAEFRLIDGCEYGYWLTEPNEFAKLAHDVRTRGRMLVDASVRKKYDAQMRVGFPVFVDIVEPTIIPKWVISPEVTDRLAVLRRQLTMAIQAGDGFVWLYGERGRWWPDPTNTALWHNKDVYPLWSDRIAGCVEVIGEVRDSVEPASLPYVPALPISPAIIGPPIVFENWTTWVHPESDGQVKFLDPTSGNQLTDKPETERKAVIEIRGAKNAAALCSFPVTPGQRYRVSAKARQNGRGLIKMALRFRDDKNNWLVKRGIDSIVYPHNGDPNTWRTIEGDAVVPEGAAHLVVTLAAKNQIGSTDFAEFGSFQGHLLKESN</sequence>
<keyword evidence="3" id="KW-1185">Reference proteome</keyword>
<dbReference type="EMBL" id="SJPJ01000001">
    <property type="protein sequence ID" value="TWT82519.1"/>
    <property type="molecule type" value="Genomic_DNA"/>
</dbReference>
<dbReference type="RefSeq" id="WP_146399052.1">
    <property type="nucleotide sequence ID" value="NZ_SJPJ01000001.1"/>
</dbReference>
<evidence type="ECO:0000256" key="1">
    <source>
        <dbReference type="SAM" id="SignalP"/>
    </source>
</evidence>
<dbReference type="Gene3D" id="2.60.120.260">
    <property type="entry name" value="Galactose-binding domain-like"/>
    <property type="match status" value="1"/>
</dbReference>
<name>A0A5C5Z553_9BACT</name>
<evidence type="ECO:0000313" key="3">
    <source>
        <dbReference type="Proteomes" id="UP000315010"/>
    </source>
</evidence>